<dbReference type="Gene3D" id="3.40.50.1820">
    <property type="entry name" value="alpha/beta hydrolase"/>
    <property type="match status" value="1"/>
</dbReference>
<accession>A0A7J6WA56</accession>
<evidence type="ECO:0000256" key="3">
    <source>
        <dbReference type="ARBA" id="ARBA00022729"/>
    </source>
</evidence>
<evidence type="ECO:0000256" key="5">
    <source>
        <dbReference type="ARBA" id="ARBA00023180"/>
    </source>
</evidence>
<dbReference type="GO" id="GO:0004180">
    <property type="term" value="F:carboxypeptidase activity"/>
    <property type="evidence" value="ECO:0007669"/>
    <property type="project" value="UniProtKB-KW"/>
</dbReference>
<evidence type="ECO:0000313" key="6">
    <source>
        <dbReference type="EMBL" id="KAF5193265.1"/>
    </source>
</evidence>
<dbReference type="EMBL" id="JABWDY010020301">
    <property type="protein sequence ID" value="KAF5193265.1"/>
    <property type="molecule type" value="Genomic_DNA"/>
</dbReference>
<dbReference type="GO" id="GO:0008239">
    <property type="term" value="F:dipeptidyl-peptidase activity"/>
    <property type="evidence" value="ECO:0007669"/>
    <property type="project" value="TreeGrafter"/>
</dbReference>
<dbReference type="OrthoDB" id="2130629at2759"/>
<keyword evidence="3" id="KW-0732">Signal</keyword>
<evidence type="ECO:0000256" key="4">
    <source>
        <dbReference type="ARBA" id="ARBA00022801"/>
    </source>
</evidence>
<dbReference type="PANTHER" id="PTHR11010:SF96">
    <property type="entry name" value="LYSOSOMAL PRO-X CARBOXYPEPTIDASE-LIKE ISOFORM X1"/>
    <property type="match status" value="1"/>
</dbReference>
<sequence length="69" mass="8146">MKDVKKFYYTQTLDHFNYRPESYTTFKQRYFINYKYWGGTNSSSPIFPFLGAEAPITNDIDVVGLVVVY</sequence>
<keyword evidence="6" id="KW-0121">Carboxypeptidase</keyword>
<keyword evidence="7" id="KW-1185">Reference proteome</keyword>
<dbReference type="Proteomes" id="UP000554482">
    <property type="component" value="Unassembled WGS sequence"/>
</dbReference>
<evidence type="ECO:0000256" key="1">
    <source>
        <dbReference type="ARBA" id="ARBA00011079"/>
    </source>
</evidence>
<protein>
    <submittedName>
        <fullName evidence="6">Serine carboxypeptidase s28 family protein</fullName>
    </submittedName>
</protein>
<comment type="similarity">
    <text evidence="1">Belongs to the peptidase S28 family.</text>
</comment>
<dbReference type="GO" id="GO:0070008">
    <property type="term" value="F:serine-type exopeptidase activity"/>
    <property type="evidence" value="ECO:0007669"/>
    <property type="project" value="InterPro"/>
</dbReference>
<dbReference type="Pfam" id="PF05577">
    <property type="entry name" value="Peptidase_S28"/>
    <property type="match status" value="1"/>
</dbReference>
<dbReference type="InterPro" id="IPR008758">
    <property type="entry name" value="Peptidase_S28"/>
</dbReference>
<dbReference type="AlphaFoldDB" id="A0A7J6WA56"/>
<organism evidence="6 7">
    <name type="scientific">Thalictrum thalictroides</name>
    <name type="common">Rue-anemone</name>
    <name type="synonym">Anemone thalictroides</name>
    <dbReference type="NCBI Taxonomy" id="46969"/>
    <lineage>
        <taxon>Eukaryota</taxon>
        <taxon>Viridiplantae</taxon>
        <taxon>Streptophyta</taxon>
        <taxon>Embryophyta</taxon>
        <taxon>Tracheophyta</taxon>
        <taxon>Spermatophyta</taxon>
        <taxon>Magnoliopsida</taxon>
        <taxon>Ranunculales</taxon>
        <taxon>Ranunculaceae</taxon>
        <taxon>Thalictroideae</taxon>
        <taxon>Thalictrum</taxon>
    </lineage>
</organism>
<evidence type="ECO:0000256" key="2">
    <source>
        <dbReference type="ARBA" id="ARBA00022670"/>
    </source>
</evidence>
<dbReference type="GO" id="GO:0006508">
    <property type="term" value="P:proteolysis"/>
    <property type="evidence" value="ECO:0007669"/>
    <property type="project" value="UniProtKB-KW"/>
</dbReference>
<comment type="caution">
    <text evidence="6">The sequence shown here is derived from an EMBL/GenBank/DDBJ whole genome shotgun (WGS) entry which is preliminary data.</text>
</comment>
<dbReference type="InterPro" id="IPR029058">
    <property type="entry name" value="AB_hydrolase_fold"/>
</dbReference>
<proteinExistence type="inferred from homology"/>
<keyword evidence="5" id="KW-0325">Glycoprotein</keyword>
<keyword evidence="2" id="KW-0645">Protease</keyword>
<keyword evidence="4" id="KW-0378">Hydrolase</keyword>
<name>A0A7J6WA56_THATH</name>
<reference evidence="6 7" key="1">
    <citation type="submission" date="2020-06" db="EMBL/GenBank/DDBJ databases">
        <title>Transcriptomic and genomic resources for Thalictrum thalictroides and T. hernandezii: Facilitating candidate gene discovery in an emerging model plant lineage.</title>
        <authorList>
            <person name="Arias T."/>
            <person name="Riano-Pachon D.M."/>
            <person name="Di Stilio V.S."/>
        </authorList>
    </citation>
    <scope>NUCLEOTIDE SEQUENCE [LARGE SCALE GENOMIC DNA]</scope>
    <source>
        <strain evidence="7">cv. WT478/WT964</strain>
        <tissue evidence="6">Leaves</tissue>
    </source>
</reference>
<dbReference type="PANTHER" id="PTHR11010">
    <property type="entry name" value="PROTEASE S28 PRO-X CARBOXYPEPTIDASE-RELATED"/>
    <property type="match status" value="1"/>
</dbReference>
<gene>
    <name evidence="6" type="ORF">FRX31_017149</name>
</gene>
<evidence type="ECO:0000313" key="7">
    <source>
        <dbReference type="Proteomes" id="UP000554482"/>
    </source>
</evidence>